<dbReference type="AlphaFoldDB" id="A0A1D1UN67"/>
<comment type="caution">
    <text evidence="1">The sequence shown here is derived from an EMBL/GenBank/DDBJ whole genome shotgun (WGS) entry which is preliminary data.</text>
</comment>
<reference evidence="1 2" key="1">
    <citation type="journal article" date="2016" name="Nat. Commun.">
        <title>Extremotolerant tardigrade genome and improved radiotolerance of human cultured cells by tardigrade-unique protein.</title>
        <authorList>
            <person name="Hashimoto T."/>
            <person name="Horikawa D.D."/>
            <person name="Saito Y."/>
            <person name="Kuwahara H."/>
            <person name="Kozuka-Hata H."/>
            <person name="Shin-I T."/>
            <person name="Minakuchi Y."/>
            <person name="Ohishi K."/>
            <person name="Motoyama A."/>
            <person name="Aizu T."/>
            <person name="Enomoto A."/>
            <person name="Kondo K."/>
            <person name="Tanaka S."/>
            <person name="Hara Y."/>
            <person name="Koshikawa S."/>
            <person name="Sagara H."/>
            <person name="Miura T."/>
            <person name="Yokobori S."/>
            <person name="Miyagawa K."/>
            <person name="Suzuki Y."/>
            <person name="Kubo T."/>
            <person name="Oyama M."/>
            <person name="Kohara Y."/>
            <person name="Fujiyama A."/>
            <person name="Arakawa K."/>
            <person name="Katayama T."/>
            <person name="Toyoda A."/>
            <person name="Kunieda T."/>
        </authorList>
    </citation>
    <scope>NUCLEOTIDE SEQUENCE [LARGE SCALE GENOMIC DNA]</scope>
    <source>
        <strain evidence="1 2">YOKOZUNA-1</strain>
    </source>
</reference>
<evidence type="ECO:0000313" key="2">
    <source>
        <dbReference type="Proteomes" id="UP000186922"/>
    </source>
</evidence>
<dbReference type="Proteomes" id="UP000186922">
    <property type="component" value="Unassembled WGS sequence"/>
</dbReference>
<dbReference type="EMBL" id="BDGG01000002">
    <property type="protein sequence ID" value="GAU91156.1"/>
    <property type="molecule type" value="Genomic_DNA"/>
</dbReference>
<gene>
    <name evidence="1" type="primary">RvY_03467</name>
    <name evidence="1" type="synonym">RvY_03467.1</name>
    <name evidence="1" type="ORF">RvY_03467-1</name>
</gene>
<sequence length="93" mass="10282">MLRLSVLVDGAGQERWLVRSIVSGSCWILLRPVQEVLQRCARKSSEVPWWHVPGSYLPLSCLNQAWPTSFLHNSLLGGPLPATTCPKFSPAPS</sequence>
<proteinExistence type="predicted"/>
<keyword evidence="2" id="KW-1185">Reference proteome</keyword>
<name>A0A1D1UN67_RAMVA</name>
<organism evidence="1 2">
    <name type="scientific">Ramazzottius varieornatus</name>
    <name type="common">Water bear</name>
    <name type="synonym">Tardigrade</name>
    <dbReference type="NCBI Taxonomy" id="947166"/>
    <lineage>
        <taxon>Eukaryota</taxon>
        <taxon>Metazoa</taxon>
        <taxon>Ecdysozoa</taxon>
        <taxon>Tardigrada</taxon>
        <taxon>Eutardigrada</taxon>
        <taxon>Parachela</taxon>
        <taxon>Hypsibioidea</taxon>
        <taxon>Ramazzottiidae</taxon>
        <taxon>Ramazzottius</taxon>
    </lineage>
</organism>
<protein>
    <submittedName>
        <fullName evidence="1">Uncharacterized protein</fullName>
    </submittedName>
</protein>
<evidence type="ECO:0000313" key="1">
    <source>
        <dbReference type="EMBL" id="GAU91156.1"/>
    </source>
</evidence>
<accession>A0A1D1UN67</accession>